<dbReference type="WBParaSite" id="nRc.2.0.1.t45025-RA">
    <property type="protein sequence ID" value="nRc.2.0.1.t45025-RA"/>
    <property type="gene ID" value="nRc.2.0.1.g45025"/>
</dbReference>
<keyword evidence="1" id="KW-1185">Reference proteome</keyword>
<organism evidence="1 2">
    <name type="scientific">Romanomermis culicivorax</name>
    <name type="common">Nematode worm</name>
    <dbReference type="NCBI Taxonomy" id="13658"/>
    <lineage>
        <taxon>Eukaryota</taxon>
        <taxon>Metazoa</taxon>
        <taxon>Ecdysozoa</taxon>
        <taxon>Nematoda</taxon>
        <taxon>Enoplea</taxon>
        <taxon>Dorylaimia</taxon>
        <taxon>Mermithida</taxon>
        <taxon>Mermithoidea</taxon>
        <taxon>Mermithidae</taxon>
        <taxon>Romanomermis</taxon>
    </lineage>
</organism>
<dbReference type="AlphaFoldDB" id="A0A915L5H1"/>
<evidence type="ECO:0000313" key="1">
    <source>
        <dbReference type="Proteomes" id="UP000887565"/>
    </source>
</evidence>
<proteinExistence type="predicted"/>
<dbReference type="Proteomes" id="UP000887565">
    <property type="component" value="Unplaced"/>
</dbReference>
<protein>
    <submittedName>
        <fullName evidence="2">Uncharacterized protein</fullName>
    </submittedName>
</protein>
<accession>A0A915L5H1</accession>
<reference evidence="2" key="1">
    <citation type="submission" date="2022-11" db="UniProtKB">
        <authorList>
            <consortium name="WormBaseParasite"/>
        </authorList>
    </citation>
    <scope>IDENTIFICATION</scope>
</reference>
<evidence type="ECO:0000313" key="2">
    <source>
        <dbReference type="WBParaSite" id="nRc.2.0.1.t45025-RA"/>
    </source>
</evidence>
<name>A0A915L5H1_ROMCU</name>
<sequence>MRETSACVPTCATNKGPPTMSGQCRIKGARSTSVGNAVQRDLTFTIRDGPAYSLDCATYGSANGAASEKFDATNNAVDAGNNPSGAHLKCPKCWQ</sequence>